<keyword evidence="7" id="KW-0862">Zinc</keyword>
<feature type="signal peptide" evidence="10">
    <location>
        <begin position="1"/>
        <end position="25"/>
    </location>
</feature>
<evidence type="ECO:0000313" key="11">
    <source>
        <dbReference type="EMBL" id="GLB47905.1"/>
    </source>
</evidence>
<gene>
    <name evidence="11" type="ORF">Y10_02730</name>
</gene>
<dbReference type="SUPFAM" id="SSF53649">
    <property type="entry name" value="Alkaline phosphatase-like"/>
    <property type="match status" value="1"/>
</dbReference>
<feature type="chain" id="PRO_5046933424" description="Alkaline phosphatase" evidence="10">
    <location>
        <begin position="26"/>
        <end position="590"/>
    </location>
</feature>
<dbReference type="Pfam" id="PF00245">
    <property type="entry name" value="Alk_phosphatase"/>
    <property type="match status" value="3"/>
</dbReference>
<dbReference type="PANTHER" id="PTHR11596:SF5">
    <property type="entry name" value="ALKALINE PHOSPHATASE"/>
    <property type="match status" value="1"/>
</dbReference>
<evidence type="ECO:0000256" key="9">
    <source>
        <dbReference type="RuleBase" id="RU003946"/>
    </source>
</evidence>
<organism evidence="11 12">
    <name type="scientific">Neptunitalea lumnitzerae</name>
    <dbReference type="NCBI Taxonomy" id="2965509"/>
    <lineage>
        <taxon>Bacteria</taxon>
        <taxon>Pseudomonadati</taxon>
        <taxon>Bacteroidota</taxon>
        <taxon>Flavobacteriia</taxon>
        <taxon>Flavobacteriales</taxon>
        <taxon>Flavobacteriaceae</taxon>
        <taxon>Neptunitalea</taxon>
    </lineage>
</organism>
<evidence type="ECO:0000256" key="7">
    <source>
        <dbReference type="ARBA" id="ARBA00022833"/>
    </source>
</evidence>
<dbReference type="SUPFAM" id="SSF51695">
    <property type="entry name" value="PLC-like phosphodiesterases"/>
    <property type="match status" value="1"/>
</dbReference>
<dbReference type="CDD" id="cd16012">
    <property type="entry name" value="ALP"/>
    <property type="match status" value="1"/>
</dbReference>
<dbReference type="InterPro" id="IPR001952">
    <property type="entry name" value="Alkaline_phosphatase"/>
</dbReference>
<dbReference type="InterPro" id="IPR017850">
    <property type="entry name" value="Alkaline_phosphatase_core_sf"/>
</dbReference>
<accession>A0ABQ5MET7</accession>
<dbReference type="SMART" id="SM00098">
    <property type="entry name" value="alkPPc"/>
    <property type="match status" value="1"/>
</dbReference>
<keyword evidence="4" id="KW-0597">Phosphoprotein</keyword>
<evidence type="ECO:0000256" key="6">
    <source>
        <dbReference type="ARBA" id="ARBA00022801"/>
    </source>
</evidence>
<evidence type="ECO:0008006" key="13">
    <source>
        <dbReference type="Google" id="ProtNLM"/>
    </source>
</evidence>
<dbReference type="InterPro" id="IPR017946">
    <property type="entry name" value="PLC-like_Pdiesterase_TIM-brl"/>
</dbReference>
<dbReference type="Proteomes" id="UP001143543">
    <property type="component" value="Unassembled WGS sequence"/>
</dbReference>
<dbReference type="Gene3D" id="3.20.20.190">
    <property type="entry name" value="Phosphatidylinositol (PI) phosphodiesterase"/>
    <property type="match status" value="1"/>
</dbReference>
<comment type="caution">
    <text evidence="11">The sequence shown here is derived from an EMBL/GenBank/DDBJ whole genome shotgun (WGS) entry which is preliminary data.</text>
</comment>
<comment type="cofactor">
    <cofactor evidence="1">
        <name>Mg(2+)</name>
        <dbReference type="ChEBI" id="CHEBI:18420"/>
    </cofactor>
</comment>
<evidence type="ECO:0000256" key="2">
    <source>
        <dbReference type="ARBA" id="ARBA00001947"/>
    </source>
</evidence>
<evidence type="ECO:0000256" key="1">
    <source>
        <dbReference type="ARBA" id="ARBA00001946"/>
    </source>
</evidence>
<name>A0ABQ5MET7_9FLAO</name>
<sequence length="590" mass="65321">MNNKTYRVLIITTLLLVLGVSSLFAQSQYAIHSHNDYKQQFPFWRAYTNGAASIEVDVFLKNGIVYVTHSEDEITPNHTFESLYITPIAQLAEQNTLQPLQLLVDLKSKAKPTLKQLMKIMENYPKLIGNENFKLVISGNRPALKEYHKYPDYVWFDHQNLDDLDTADLSKVALISTSFKPYSVWNGLGRFTKEDLQKVTAVIEKAHKTGKPFRFWAAPDTKTAWFRFAKLGVDFINTDKPAEATAFLANVDAQSYTLPQQQDIYKPAYAYDKQSKPLNVILMVGDGNGLSQISSAMISNGGNLTVTQLQDIGLVKTSSYDDLVTDSAAGGTAMATGTKTNNRAIGTDPNGNALTTMVEYLSEKGFVTGIATTDRITGATPSSFFAHVEERDNSKAILEYLSKSNLNFFVSAGAEDYPAISQTYTQKNITDFTSVQEKAAMYLSEKSIGAASERGAIFPQHVKQVLQQLEAQEAPYFMMIEGAKIDSNGHTNNIKGIVDEMLDFDATIAEVLKVADKNKNTLVIITADHETSGLAIMQGLDNNGIKAGFLTHDHTAVMVPLFAYGPQAEQFKGVFENTDIFHKILEILEQ</sequence>
<evidence type="ECO:0000256" key="5">
    <source>
        <dbReference type="ARBA" id="ARBA00022723"/>
    </source>
</evidence>
<dbReference type="PRINTS" id="PR00113">
    <property type="entry name" value="ALKPHPHTASE"/>
</dbReference>
<keyword evidence="10" id="KW-0732">Signal</keyword>
<comment type="similarity">
    <text evidence="3 9">Belongs to the alkaline phosphatase family.</text>
</comment>
<proteinExistence type="inferred from homology"/>
<dbReference type="RefSeq" id="WP_281763568.1">
    <property type="nucleotide sequence ID" value="NZ_BRVO01000001.1"/>
</dbReference>
<evidence type="ECO:0000313" key="12">
    <source>
        <dbReference type="Proteomes" id="UP001143543"/>
    </source>
</evidence>
<reference evidence="11" key="1">
    <citation type="submission" date="2022-07" db="EMBL/GenBank/DDBJ databases">
        <title>Taxonomy of Novel Oxalotrophic and Methylotrophic Bacteria.</title>
        <authorList>
            <person name="Sahin N."/>
            <person name="Tani A."/>
        </authorList>
    </citation>
    <scope>NUCLEOTIDE SEQUENCE</scope>
    <source>
        <strain evidence="11">Y10</strain>
    </source>
</reference>
<dbReference type="EMBL" id="BRVO01000001">
    <property type="protein sequence ID" value="GLB47905.1"/>
    <property type="molecule type" value="Genomic_DNA"/>
</dbReference>
<keyword evidence="12" id="KW-1185">Reference proteome</keyword>
<evidence type="ECO:0000256" key="10">
    <source>
        <dbReference type="SAM" id="SignalP"/>
    </source>
</evidence>
<dbReference type="Pfam" id="PF13653">
    <property type="entry name" value="GDPD_2"/>
    <property type="match status" value="1"/>
</dbReference>
<keyword evidence="6" id="KW-0378">Hydrolase</keyword>
<dbReference type="PROSITE" id="PS00123">
    <property type="entry name" value="ALKALINE_PHOSPHATASE"/>
    <property type="match status" value="1"/>
</dbReference>
<dbReference type="InterPro" id="IPR018299">
    <property type="entry name" value="Alkaline_phosphatase_AS"/>
</dbReference>
<keyword evidence="5" id="KW-0479">Metal-binding</keyword>
<evidence type="ECO:0000256" key="8">
    <source>
        <dbReference type="ARBA" id="ARBA00022842"/>
    </source>
</evidence>
<dbReference type="Gene3D" id="3.40.720.10">
    <property type="entry name" value="Alkaline Phosphatase, subunit A"/>
    <property type="match status" value="1"/>
</dbReference>
<evidence type="ECO:0000256" key="4">
    <source>
        <dbReference type="ARBA" id="ARBA00022553"/>
    </source>
</evidence>
<evidence type="ECO:0000256" key="3">
    <source>
        <dbReference type="ARBA" id="ARBA00005984"/>
    </source>
</evidence>
<comment type="cofactor">
    <cofactor evidence="2">
        <name>Zn(2+)</name>
        <dbReference type="ChEBI" id="CHEBI:29105"/>
    </cofactor>
</comment>
<dbReference type="PANTHER" id="PTHR11596">
    <property type="entry name" value="ALKALINE PHOSPHATASE"/>
    <property type="match status" value="1"/>
</dbReference>
<keyword evidence="8" id="KW-0460">Magnesium</keyword>
<protein>
    <recommendedName>
        <fullName evidence="13">Alkaline phosphatase</fullName>
    </recommendedName>
</protein>